<evidence type="ECO:0000313" key="2">
    <source>
        <dbReference type="EMBL" id="OUM85189.1"/>
    </source>
</evidence>
<keyword evidence="1" id="KW-0175">Coiled coil</keyword>
<proteinExistence type="predicted"/>
<sequence>MIVANQKPDNVTNARFRKTHEAALSALFTESLKLSRETGLLRVGTVVLDGTKIKAAASLSANRTDDPIEREVQKILQEAEAVDRAEDERYGPLVRGEELPKDLHRRNDRLAGLKAAKVRLEEEAKLPPSTPRRKPT</sequence>
<evidence type="ECO:0008006" key="4">
    <source>
        <dbReference type="Google" id="ProtNLM"/>
    </source>
</evidence>
<dbReference type="PANTHER" id="PTHR33408:SF2">
    <property type="entry name" value="TRANSPOSASE DDE DOMAIN-CONTAINING PROTEIN"/>
    <property type="match status" value="1"/>
</dbReference>
<feature type="coiled-coil region" evidence="1">
    <location>
        <begin position="68"/>
        <end position="123"/>
    </location>
</feature>
<name>A0A1Y3PLL5_9BACI</name>
<accession>A0A1Y3PLL5</accession>
<gene>
    <name evidence="2" type="ORF">BAA01_04125</name>
</gene>
<dbReference type="Proteomes" id="UP000196475">
    <property type="component" value="Unassembled WGS sequence"/>
</dbReference>
<evidence type="ECO:0000256" key="1">
    <source>
        <dbReference type="SAM" id="Coils"/>
    </source>
</evidence>
<comment type="caution">
    <text evidence="2">The sequence shown here is derived from an EMBL/GenBank/DDBJ whole genome shotgun (WGS) entry which is preliminary data.</text>
</comment>
<protein>
    <recommendedName>
        <fullName evidence="4">Transposase</fullName>
    </recommendedName>
</protein>
<reference evidence="3" key="1">
    <citation type="submission" date="2016-06" db="EMBL/GenBank/DDBJ databases">
        <authorList>
            <person name="Nascimento L."/>
            <person name="Pereira R.V."/>
            <person name="Martins L.F."/>
            <person name="Quaggio R.B."/>
            <person name="Silva A.M."/>
            <person name="Setubal J.C."/>
        </authorList>
    </citation>
    <scope>NUCLEOTIDE SEQUENCE [LARGE SCALE GENOMIC DNA]</scope>
</reference>
<evidence type="ECO:0000313" key="3">
    <source>
        <dbReference type="Proteomes" id="UP000196475"/>
    </source>
</evidence>
<dbReference type="AlphaFoldDB" id="A0A1Y3PLL5"/>
<dbReference type="PANTHER" id="PTHR33408">
    <property type="entry name" value="TRANSPOSASE"/>
    <property type="match status" value="1"/>
</dbReference>
<dbReference type="EMBL" id="LZRT01000109">
    <property type="protein sequence ID" value="OUM85189.1"/>
    <property type="molecule type" value="Genomic_DNA"/>
</dbReference>
<organism evidence="2 3">
    <name type="scientific">Bacillus thermozeamaize</name>
    <dbReference type="NCBI Taxonomy" id="230954"/>
    <lineage>
        <taxon>Bacteria</taxon>
        <taxon>Bacillati</taxon>
        <taxon>Bacillota</taxon>
        <taxon>Bacilli</taxon>
        <taxon>Bacillales</taxon>
        <taxon>Bacillaceae</taxon>
        <taxon>Bacillus</taxon>
    </lineage>
</organism>